<dbReference type="InterPro" id="IPR022081">
    <property type="entry name" value="DUF3631"/>
</dbReference>
<dbReference type="RefSeq" id="WP_013863928.1">
    <property type="nucleotide sequence ID" value="NC_015635.1"/>
</dbReference>
<evidence type="ECO:0000259" key="2">
    <source>
        <dbReference type="Pfam" id="PF12307"/>
    </source>
</evidence>
<organism evidence="3 4">
    <name type="scientific">Microlunatus phosphovorus (strain ATCC 700054 / DSM 10555 / JCM 9379 / NBRC 101784 / NCIMB 13414 / VKM Ac-1990 / NM-1)</name>
    <dbReference type="NCBI Taxonomy" id="1032480"/>
    <lineage>
        <taxon>Bacteria</taxon>
        <taxon>Bacillati</taxon>
        <taxon>Actinomycetota</taxon>
        <taxon>Actinomycetes</taxon>
        <taxon>Propionibacteriales</taxon>
        <taxon>Propionibacteriaceae</taxon>
        <taxon>Microlunatus</taxon>
    </lineage>
</organism>
<keyword evidence="4" id="KW-1185">Reference proteome</keyword>
<dbReference type="KEGG" id="mph:MLP_30490"/>
<proteinExistence type="predicted"/>
<name>F5XKJ1_MICPN</name>
<dbReference type="AlphaFoldDB" id="F5XKJ1"/>
<reference evidence="3 4" key="1">
    <citation type="submission" date="2011-05" db="EMBL/GenBank/DDBJ databases">
        <title>Whole genome sequence of Microlunatus phosphovorus NM-1.</title>
        <authorList>
            <person name="Hosoyama A."/>
            <person name="Sasaki K."/>
            <person name="Harada T."/>
            <person name="Igarashi R."/>
            <person name="Kawakoshi A."/>
            <person name="Sasagawa M."/>
            <person name="Fukada J."/>
            <person name="Nakamura S."/>
            <person name="Katano Y."/>
            <person name="Hanada S."/>
            <person name="Kamagata Y."/>
            <person name="Nakamura N."/>
            <person name="Yamazaki S."/>
            <person name="Fujita N."/>
        </authorList>
    </citation>
    <scope>NUCLEOTIDE SEQUENCE [LARGE SCALE GENOMIC DNA]</scope>
    <source>
        <strain evidence="4">ATCC 700054 / DSM 10555 / JCM 9379 / NBRC 101784 / NCIMB 13414 / VKM Ac-1990 / NM-1</strain>
    </source>
</reference>
<dbReference type="InterPro" id="IPR027417">
    <property type="entry name" value="P-loop_NTPase"/>
</dbReference>
<dbReference type="EMBL" id="AP012204">
    <property type="protein sequence ID" value="BAK36063.1"/>
    <property type="molecule type" value="Genomic_DNA"/>
</dbReference>
<gene>
    <name evidence="3" type="ordered locus">MLP_30490</name>
</gene>
<dbReference type="SUPFAM" id="SSF52540">
    <property type="entry name" value="P-loop containing nucleoside triphosphate hydrolases"/>
    <property type="match status" value="1"/>
</dbReference>
<accession>F5XKJ1</accession>
<protein>
    <recommendedName>
        <fullName evidence="2">DUF3631 domain-containing protein</fullName>
    </recommendedName>
</protein>
<evidence type="ECO:0000256" key="1">
    <source>
        <dbReference type="SAM" id="MobiDB-lite"/>
    </source>
</evidence>
<evidence type="ECO:0000313" key="3">
    <source>
        <dbReference type="EMBL" id="BAK36063.1"/>
    </source>
</evidence>
<feature type="domain" description="DUF3631" evidence="2">
    <location>
        <begin position="197"/>
        <end position="355"/>
    </location>
</feature>
<evidence type="ECO:0000313" key="4">
    <source>
        <dbReference type="Proteomes" id="UP000007947"/>
    </source>
</evidence>
<dbReference type="Proteomes" id="UP000007947">
    <property type="component" value="Chromosome"/>
</dbReference>
<feature type="compositionally biased region" description="Low complexity" evidence="1">
    <location>
        <begin position="387"/>
        <end position="400"/>
    </location>
</feature>
<dbReference type="STRING" id="1032480.MLP_30490"/>
<sequence>MVSFDPWGKEKVILDEVREHLGRYICTVSDDDLDLLALWAAHTHALNSFFTTPRLQIDSPVPGSGKTTCLEHLQRLCHKPVQAAVLSSAALLARMLDRGIRTVLIDEADRSLNPDREGTNDLLAVLNSGYKRGATRPVLVPGKGGEWVEKEMPTFAPVALAGNSPRLPEDTQSRILRVLLLPDVHGRAEESDWEMIEADAEQLGVRLAEWMTSAADDIRTVRPPLPEGVTGRFREKWTPLRRVAEIAGGRWPTTVDKMAVADVAQFLADKEDGMVREAPHVLLLRHVMEVWPSGESFVPTPVLIDALARAHPDVWGDFSPFDKPLTMQRLGRMLTKYKINSSREPGGERRRGYTRISVWSVAGRMRLHPLDKPDGPVEVAEPAVLRGNASGSAGSTGPSGHIQTPCPHCQTQLTTAGSAIAAGSRVGGQHDNRP</sequence>
<dbReference type="eggNOG" id="COG0464">
    <property type="taxonomic scope" value="Bacteria"/>
</dbReference>
<dbReference type="OrthoDB" id="3261135at2"/>
<dbReference type="Pfam" id="PF12307">
    <property type="entry name" value="DUF3631"/>
    <property type="match status" value="1"/>
</dbReference>
<feature type="region of interest" description="Disordered" evidence="1">
    <location>
        <begin position="387"/>
        <end position="409"/>
    </location>
</feature>
<dbReference type="HOGENOM" id="CLU_041012_1_0_11"/>